<dbReference type="SUPFAM" id="SSF46774">
    <property type="entry name" value="ARID-like"/>
    <property type="match status" value="1"/>
</dbReference>
<reference evidence="15" key="2">
    <citation type="submission" date="2025-09" db="UniProtKB">
        <authorList>
            <consortium name="Ensembl"/>
        </authorList>
    </citation>
    <scope>IDENTIFICATION</scope>
</reference>
<evidence type="ECO:0000256" key="2">
    <source>
        <dbReference type="ARBA" id="ARBA00022553"/>
    </source>
</evidence>
<comment type="subunit">
    <text evidence="8 9">Heterodimer with ARID3A. Interacts with unphosphorylated RB1.</text>
</comment>
<keyword evidence="16" id="KW-1185">Reference proteome</keyword>
<proteinExistence type="predicted"/>
<dbReference type="InterPro" id="IPR023334">
    <property type="entry name" value="REKLES_domain"/>
</dbReference>
<dbReference type="CDD" id="cd16879">
    <property type="entry name" value="ARID_ARID3B"/>
    <property type="match status" value="1"/>
</dbReference>
<comment type="subcellular location">
    <subcellularLocation>
        <location evidence="9">Nucleus</location>
    </subcellularLocation>
</comment>
<dbReference type="SMART" id="SM01014">
    <property type="entry name" value="ARID"/>
    <property type="match status" value="1"/>
</dbReference>
<evidence type="ECO:0000313" key="16">
    <source>
        <dbReference type="Proteomes" id="UP000694402"/>
    </source>
</evidence>
<dbReference type="Pfam" id="PF01388">
    <property type="entry name" value="ARID"/>
    <property type="match status" value="1"/>
</dbReference>
<feature type="compositionally biased region" description="Acidic residues" evidence="11">
    <location>
        <begin position="119"/>
        <end position="139"/>
    </location>
</feature>
<keyword evidence="12" id="KW-0472">Membrane</keyword>
<evidence type="ECO:0000256" key="6">
    <source>
        <dbReference type="ARBA" id="ARBA00023163"/>
    </source>
</evidence>
<dbReference type="Gene3D" id="1.10.150.60">
    <property type="entry name" value="ARID DNA-binding domain"/>
    <property type="match status" value="1"/>
</dbReference>
<keyword evidence="12" id="KW-0812">Transmembrane</keyword>
<dbReference type="GO" id="GO:0003677">
    <property type="term" value="F:DNA binding"/>
    <property type="evidence" value="ECO:0007669"/>
    <property type="project" value="UniProtKB-UniRule"/>
</dbReference>
<dbReference type="SMART" id="SM00501">
    <property type="entry name" value="BRIGHT"/>
    <property type="match status" value="1"/>
</dbReference>
<name>A0A8C8BWW9_ONCTS</name>
<evidence type="ECO:0000259" key="14">
    <source>
        <dbReference type="PROSITE" id="PS51486"/>
    </source>
</evidence>
<keyword evidence="1" id="KW-0488">Methylation</keyword>
<feature type="compositionally biased region" description="Basic and acidic residues" evidence="11">
    <location>
        <begin position="180"/>
        <end position="190"/>
    </location>
</feature>
<organism evidence="15 16">
    <name type="scientific">Oncorhynchus tshawytscha</name>
    <name type="common">Chinook salmon</name>
    <name type="synonym">Salmo tshawytscha</name>
    <dbReference type="NCBI Taxonomy" id="74940"/>
    <lineage>
        <taxon>Eukaryota</taxon>
        <taxon>Metazoa</taxon>
        <taxon>Chordata</taxon>
        <taxon>Craniata</taxon>
        <taxon>Vertebrata</taxon>
        <taxon>Euteleostomi</taxon>
        <taxon>Actinopterygii</taxon>
        <taxon>Neopterygii</taxon>
        <taxon>Teleostei</taxon>
        <taxon>Protacanthopterygii</taxon>
        <taxon>Salmoniformes</taxon>
        <taxon>Salmonidae</taxon>
        <taxon>Salmoninae</taxon>
        <taxon>Oncorhynchus</taxon>
    </lineage>
</organism>
<gene>
    <name evidence="15" type="primary">LOC112266737</name>
</gene>
<feature type="compositionally biased region" description="Polar residues" evidence="11">
    <location>
        <begin position="83"/>
        <end position="105"/>
    </location>
</feature>
<dbReference type="InterPro" id="IPR036431">
    <property type="entry name" value="ARID_dom_sf"/>
</dbReference>
<dbReference type="PANTHER" id="PTHR15348:SF30">
    <property type="entry name" value="AT-RICH INTERACTIVE DOMAIN-CONTAINING PROTEIN 3"/>
    <property type="match status" value="1"/>
</dbReference>
<keyword evidence="4 9" id="KW-0805">Transcription regulation</keyword>
<dbReference type="PANTHER" id="PTHR15348">
    <property type="entry name" value="AT-RICH INTERACTIVE DOMAIN-CONTAINING PROTEIN ARID DOMAIN- CONTAINING PROTEIN DEAD RINGER PROTEIN B-CELL REGULATOR OF IGH TRANSCRIPTION BRIGHT"/>
    <property type="match status" value="1"/>
</dbReference>
<dbReference type="PROSITE" id="PS51486">
    <property type="entry name" value="REKLES"/>
    <property type="match status" value="1"/>
</dbReference>
<feature type="coiled-coil region" evidence="10">
    <location>
        <begin position="23"/>
        <end position="53"/>
    </location>
</feature>
<feature type="transmembrane region" description="Helical" evidence="12">
    <location>
        <begin position="502"/>
        <end position="520"/>
    </location>
</feature>
<dbReference type="PROSITE" id="PS51011">
    <property type="entry name" value="ARID"/>
    <property type="match status" value="1"/>
</dbReference>
<protein>
    <recommendedName>
        <fullName evidence="9">AT-rich interactive domain-containing protein 3</fullName>
        <shortName evidence="9">ARID domain-containing protein</shortName>
    </recommendedName>
</protein>
<keyword evidence="6" id="KW-0804">Transcription</keyword>
<feature type="domain" description="REKLES" evidence="14">
    <location>
        <begin position="437"/>
        <end position="524"/>
    </location>
</feature>
<feature type="domain" description="ARID" evidence="13">
    <location>
        <begin position="247"/>
        <end position="339"/>
    </location>
</feature>
<feature type="region of interest" description="Disordered" evidence="11">
    <location>
        <begin position="356"/>
        <end position="415"/>
    </location>
</feature>
<feature type="compositionally biased region" description="Low complexity" evidence="11">
    <location>
        <begin position="162"/>
        <end position="177"/>
    </location>
</feature>
<evidence type="ECO:0000256" key="5">
    <source>
        <dbReference type="ARBA" id="ARBA00023125"/>
    </source>
</evidence>
<dbReference type="InterPro" id="IPR045147">
    <property type="entry name" value="ARI3A/B/C"/>
</dbReference>
<feature type="region of interest" description="Disordered" evidence="11">
    <location>
        <begin position="76"/>
        <end position="207"/>
    </location>
</feature>
<dbReference type="InterPro" id="IPR001606">
    <property type="entry name" value="ARID_dom"/>
</dbReference>
<keyword evidence="7 9" id="KW-0539">Nucleus</keyword>
<dbReference type="Proteomes" id="UP000694402">
    <property type="component" value="Unassembled WGS sequence"/>
</dbReference>
<keyword evidence="10" id="KW-0175">Coiled coil</keyword>
<evidence type="ECO:0000256" key="11">
    <source>
        <dbReference type="SAM" id="MobiDB-lite"/>
    </source>
</evidence>
<feature type="coiled-coil region" evidence="10">
    <location>
        <begin position="429"/>
        <end position="478"/>
    </location>
</feature>
<feature type="compositionally biased region" description="Polar residues" evidence="11">
    <location>
        <begin position="363"/>
        <end position="374"/>
    </location>
</feature>
<keyword evidence="12" id="KW-1133">Transmembrane helix</keyword>
<keyword evidence="2" id="KW-0597">Phosphoprotein</keyword>
<dbReference type="Ensembl" id="ENSOTST00005002570.2">
    <property type="protein sequence ID" value="ENSOTSP00005002306.2"/>
    <property type="gene ID" value="ENSOTSG00005001339.2"/>
</dbReference>
<evidence type="ECO:0000256" key="1">
    <source>
        <dbReference type="ARBA" id="ARBA00022481"/>
    </source>
</evidence>
<dbReference type="FunFam" id="1.10.150.60:FF:000008">
    <property type="entry name" value="Putative AT-rich interactive domain-containing protein 3B"/>
    <property type="match status" value="1"/>
</dbReference>
<comment type="function">
    <text evidence="9">Transcription factor.</text>
</comment>
<evidence type="ECO:0000256" key="7">
    <source>
        <dbReference type="ARBA" id="ARBA00023242"/>
    </source>
</evidence>
<dbReference type="AlphaFoldDB" id="A0A8C8BWW9"/>
<dbReference type="GO" id="GO:0006357">
    <property type="term" value="P:regulation of transcription by RNA polymerase II"/>
    <property type="evidence" value="ECO:0007669"/>
    <property type="project" value="InterPro"/>
</dbReference>
<feature type="compositionally biased region" description="Low complexity" evidence="11">
    <location>
        <begin position="380"/>
        <end position="395"/>
    </location>
</feature>
<evidence type="ECO:0000313" key="15">
    <source>
        <dbReference type="Ensembl" id="ENSOTSP00005002306.2"/>
    </source>
</evidence>
<dbReference type="GeneTree" id="ENSGT00940000156052"/>
<evidence type="ECO:0000256" key="8">
    <source>
        <dbReference type="ARBA" id="ARBA00062449"/>
    </source>
</evidence>
<evidence type="ECO:0000256" key="12">
    <source>
        <dbReference type="SAM" id="Phobius"/>
    </source>
</evidence>
<evidence type="ECO:0000256" key="10">
    <source>
        <dbReference type="SAM" id="Coils"/>
    </source>
</evidence>
<accession>A0A8C8BWW9</accession>
<evidence type="ECO:0000259" key="13">
    <source>
        <dbReference type="PROSITE" id="PS51011"/>
    </source>
</evidence>
<dbReference type="GO" id="GO:0005634">
    <property type="term" value="C:nucleus"/>
    <property type="evidence" value="ECO:0007669"/>
    <property type="project" value="UniProtKB-SubCell"/>
</dbReference>
<reference evidence="15" key="1">
    <citation type="submission" date="2025-08" db="UniProtKB">
        <authorList>
            <consortium name="Ensembl"/>
        </authorList>
    </citation>
    <scope>IDENTIFICATION</scope>
</reference>
<sequence>MTTNLSQEGGGGLGLGSPVGVRLEAVMEQLQRQQEAKLEMDRQEKHLRQAQMMFIKHVTATRNTGAPLDSAFLGKRVEGTGTGRTPQMGQQQTEAGGSNTNTQSGVHGENGEEGLGGEGSEEDDEEEERMAYEEENSEDDGGHMTKMSPLQQDSSLSFPLYSTSPSVSAKPSAASLPKNLKQESEEKDQSTTEQHSFTSSNGFGDWSFDDGPFKQVSSVGWAEENEGGKTRGEPSRDFAKLYELDSDPNRKEFLDELFVFMQKRGTPVNRIPIMAKQILDLYMLYKLVTEKGGLVEVINKKIWREITRGLNLPTSITSAAFTLRTQYMKYLYPYECEKKGLSSPGELQAAIDGNRREGRRHSNSLYHFSPSTTPGHPHHSLLSPPKMPHHSLLSPQDAPPLLGRSQRPEISTPMLPSRLPMAHALSLGQQQQLAQAATLEHLREKLERAASGGEGPDMKMARLAMEEQQRLMQQAFQQNLLAMASHFNPGMKQLKLNNNRNGWYWAGCVGYQLVVIFYHLRSRV</sequence>
<evidence type="ECO:0000256" key="9">
    <source>
        <dbReference type="RuleBase" id="RU369100"/>
    </source>
</evidence>
<evidence type="ECO:0000256" key="4">
    <source>
        <dbReference type="ARBA" id="ARBA00023015"/>
    </source>
</evidence>
<keyword evidence="3" id="KW-0007">Acetylation</keyword>
<keyword evidence="5 9" id="KW-0238">DNA-binding</keyword>
<feature type="compositionally biased region" description="Polar residues" evidence="11">
    <location>
        <begin position="148"/>
        <end position="161"/>
    </location>
</feature>
<evidence type="ECO:0000256" key="3">
    <source>
        <dbReference type="ARBA" id="ARBA00022990"/>
    </source>
</evidence>
<feature type="compositionally biased region" description="Polar residues" evidence="11">
    <location>
        <begin position="191"/>
        <end position="202"/>
    </location>
</feature>